<dbReference type="EMBL" id="FUEG01000028">
    <property type="protein sequence ID" value="SJL15428.1"/>
    <property type="molecule type" value="Genomic_DNA"/>
</dbReference>
<keyword evidence="3" id="KW-1185">Reference proteome</keyword>
<protein>
    <submittedName>
        <fullName evidence="2">Uncharacterized protein</fullName>
    </submittedName>
</protein>
<reference evidence="3" key="1">
    <citation type="journal article" date="2017" name="Nat. Ecol. Evol.">
        <title>Genome expansion and lineage-specific genetic innovations in the forest pathogenic fungi Armillaria.</title>
        <authorList>
            <person name="Sipos G."/>
            <person name="Prasanna A.N."/>
            <person name="Walter M.C."/>
            <person name="O'Connor E."/>
            <person name="Balint B."/>
            <person name="Krizsan K."/>
            <person name="Kiss B."/>
            <person name="Hess J."/>
            <person name="Varga T."/>
            <person name="Slot J."/>
            <person name="Riley R."/>
            <person name="Boka B."/>
            <person name="Rigling D."/>
            <person name="Barry K."/>
            <person name="Lee J."/>
            <person name="Mihaltcheva S."/>
            <person name="LaButti K."/>
            <person name="Lipzen A."/>
            <person name="Waldron R."/>
            <person name="Moloney N.M."/>
            <person name="Sperisen C."/>
            <person name="Kredics L."/>
            <person name="Vagvoelgyi C."/>
            <person name="Patrignani A."/>
            <person name="Fitzpatrick D."/>
            <person name="Nagy I."/>
            <person name="Doyle S."/>
            <person name="Anderson J.B."/>
            <person name="Grigoriev I.V."/>
            <person name="Gueldener U."/>
            <person name="Muensterkoetter M."/>
            <person name="Nagy L.G."/>
        </authorList>
    </citation>
    <scope>NUCLEOTIDE SEQUENCE [LARGE SCALE GENOMIC DNA]</scope>
    <source>
        <strain evidence="3">C18/9</strain>
    </source>
</reference>
<accession>A0A284S340</accession>
<dbReference type="Gene3D" id="3.80.10.10">
    <property type="entry name" value="Ribonuclease Inhibitor"/>
    <property type="match status" value="1"/>
</dbReference>
<dbReference type="InterPro" id="IPR032675">
    <property type="entry name" value="LRR_dom_sf"/>
</dbReference>
<proteinExistence type="predicted"/>
<dbReference type="PANTHER" id="PTHR38926:SF5">
    <property type="entry name" value="F-BOX AND LEUCINE-RICH REPEAT PROTEIN 6"/>
    <property type="match status" value="1"/>
</dbReference>
<dbReference type="Proteomes" id="UP000219338">
    <property type="component" value="Unassembled WGS sequence"/>
</dbReference>
<evidence type="ECO:0000313" key="3">
    <source>
        <dbReference type="Proteomes" id="UP000219338"/>
    </source>
</evidence>
<name>A0A284S340_ARMOS</name>
<feature type="region of interest" description="Disordered" evidence="1">
    <location>
        <begin position="525"/>
        <end position="549"/>
    </location>
</feature>
<gene>
    <name evidence="2" type="ORF">ARMOST_18925</name>
</gene>
<organism evidence="2 3">
    <name type="scientific">Armillaria ostoyae</name>
    <name type="common">Armillaria root rot fungus</name>
    <dbReference type="NCBI Taxonomy" id="47428"/>
    <lineage>
        <taxon>Eukaryota</taxon>
        <taxon>Fungi</taxon>
        <taxon>Dikarya</taxon>
        <taxon>Basidiomycota</taxon>
        <taxon>Agaricomycotina</taxon>
        <taxon>Agaricomycetes</taxon>
        <taxon>Agaricomycetidae</taxon>
        <taxon>Agaricales</taxon>
        <taxon>Marasmiineae</taxon>
        <taxon>Physalacriaceae</taxon>
        <taxon>Armillaria</taxon>
    </lineage>
</organism>
<dbReference type="STRING" id="47428.A0A284S340"/>
<feature type="compositionally biased region" description="Low complexity" evidence="1">
    <location>
        <begin position="534"/>
        <end position="549"/>
    </location>
</feature>
<dbReference type="OMA" id="RESHYND"/>
<dbReference type="SUPFAM" id="SSF52047">
    <property type="entry name" value="RNI-like"/>
    <property type="match status" value="1"/>
</dbReference>
<sequence>MPSSDRLFGVNNFILAGSLKGLYENNEPPSNAQENLLRAELARRLESLSYIEEKITQLHTELEAHLHARDAISCEIDTIKIGLHPIRRLPDDILTVIFEHCVRNPAKLLDSWHTYDYDSLVTDDAPWTLSHVCRQWRAVALNTARLWSCVNLTLGDSTELANGGYLLELQLERVKGHDISLSISNPADDHPLLPLIIPKFIPQCTTLMLNVSYAFFHILAPYSESFARVTHLALQLNPNAEKAGETRLSIDTFVALPSLQYLHITGAIEYFSLPFHNLTEYRGFAATNAEHFEALQMLTQSPSLTRLDLVCHENESDSTPFEIITLPSLRHLSLCEEQKTPYDTVAGALAQIYTCLRLPSLISLKVDYRDEGEPAKFPLDMSNRCTATTLEVRANLRSSGGSSMAFAGFLQSTPNVTDLRVRVDPLSNAFLARLIVRSDLDVPLLLPKLTSLDLRSSQFTSLNTGFVKMVESRRRPSTVGETNEGRTCSILKEIRLDSPLETFDDEETGDLWRELLEDGLVVKYDKDGLDPPESEWSSSDGSSGSERDY</sequence>
<dbReference type="AlphaFoldDB" id="A0A284S340"/>
<dbReference type="PANTHER" id="PTHR38926">
    <property type="entry name" value="F-BOX DOMAIN CONTAINING PROTEIN, EXPRESSED"/>
    <property type="match status" value="1"/>
</dbReference>
<dbReference type="Gene3D" id="1.20.1280.50">
    <property type="match status" value="1"/>
</dbReference>
<evidence type="ECO:0000313" key="2">
    <source>
        <dbReference type="EMBL" id="SJL15428.1"/>
    </source>
</evidence>
<dbReference type="OrthoDB" id="3266451at2759"/>
<evidence type="ECO:0000256" key="1">
    <source>
        <dbReference type="SAM" id="MobiDB-lite"/>
    </source>
</evidence>